<dbReference type="Pfam" id="PF12645">
    <property type="entry name" value="HTH_16"/>
    <property type="match status" value="1"/>
</dbReference>
<comment type="caution">
    <text evidence="2">The sequence shown here is derived from an EMBL/GenBank/DDBJ whole genome shotgun (WGS) entry which is preliminary data.</text>
</comment>
<evidence type="ECO:0000259" key="1">
    <source>
        <dbReference type="Pfam" id="PF12645"/>
    </source>
</evidence>
<dbReference type="AlphaFoldDB" id="A0A938X343"/>
<evidence type="ECO:0000313" key="3">
    <source>
        <dbReference type="Proteomes" id="UP000713880"/>
    </source>
</evidence>
<reference evidence="2" key="1">
    <citation type="submission" date="2020-08" db="EMBL/GenBank/DDBJ databases">
        <authorList>
            <person name="Cejkova D."/>
            <person name="Kubasova T."/>
            <person name="Jahodarova E."/>
            <person name="Rychlik I."/>
        </authorList>
    </citation>
    <scope>NUCLEOTIDE SEQUENCE</scope>
    <source>
        <strain evidence="2">An420c</strain>
    </source>
</reference>
<dbReference type="RefSeq" id="WP_087150692.1">
    <property type="nucleotide sequence ID" value="NZ_JACJLV010000056.1"/>
</dbReference>
<accession>A0A938X343</accession>
<dbReference type="Proteomes" id="UP000713880">
    <property type="component" value="Unassembled WGS sequence"/>
</dbReference>
<reference evidence="2" key="2">
    <citation type="journal article" date="2021" name="Sci. Rep.">
        <title>The distribution of antibiotic resistance genes in chicken gut microbiota commensals.</title>
        <authorList>
            <person name="Juricova H."/>
            <person name="Matiasovicova J."/>
            <person name="Kubasova T."/>
            <person name="Cejkova D."/>
            <person name="Rychlik I."/>
        </authorList>
    </citation>
    <scope>NUCLEOTIDE SEQUENCE</scope>
    <source>
        <strain evidence="2">An420c</strain>
    </source>
</reference>
<feature type="domain" description="Helix-turn-helix conjugative transposon-like" evidence="1">
    <location>
        <begin position="6"/>
        <end position="59"/>
    </location>
</feature>
<sequence length="62" mass="7233">MSFEVILQQAKEGNTQAILEIVEMYKPLIIRNAIVEGFFDEDLYQELIRVVLSCIKRFELLA</sequence>
<keyword evidence="3" id="KW-1185">Reference proteome</keyword>
<proteinExistence type="predicted"/>
<protein>
    <submittedName>
        <fullName evidence="2">Helix-turn-helix domain-containing protein</fullName>
    </submittedName>
</protein>
<organism evidence="2 3">
    <name type="scientific">Mordavella massiliensis</name>
    <dbReference type="NCBI Taxonomy" id="1871024"/>
    <lineage>
        <taxon>Bacteria</taxon>
        <taxon>Bacillati</taxon>
        <taxon>Bacillota</taxon>
        <taxon>Clostridia</taxon>
        <taxon>Eubacteriales</taxon>
        <taxon>Clostridiaceae</taxon>
        <taxon>Mordavella</taxon>
    </lineage>
</organism>
<dbReference type="EMBL" id="JACJLV010000056">
    <property type="protein sequence ID" value="MBM6827745.1"/>
    <property type="molecule type" value="Genomic_DNA"/>
</dbReference>
<evidence type="ECO:0000313" key="2">
    <source>
        <dbReference type="EMBL" id="MBM6827745.1"/>
    </source>
</evidence>
<dbReference type="InterPro" id="IPR024760">
    <property type="entry name" value="HTH_dom_conjug_TS-like"/>
</dbReference>
<gene>
    <name evidence="2" type="ORF">H6A13_11680</name>
</gene>
<name>A0A938X343_9CLOT</name>